<dbReference type="Gene3D" id="1.20.5.620">
    <property type="entry name" value="F1F0 ATP synthase subunit B, membrane domain"/>
    <property type="match status" value="1"/>
</dbReference>
<protein>
    <recommendedName>
        <fullName evidence="13">ATP synthase subunit b</fullName>
    </recommendedName>
    <alternativeName>
        <fullName evidence="13">ATP synthase F(0) sector subunit b</fullName>
    </alternativeName>
    <alternativeName>
        <fullName evidence="13">ATPase subunit I</fullName>
    </alternativeName>
    <alternativeName>
        <fullName evidence="13">F-type ATPase subunit b</fullName>
        <shortName evidence="13">F-ATPase subunit b</shortName>
    </alternativeName>
</protein>
<accession>A0A521D6B0</accession>
<comment type="similarity">
    <text evidence="1 13 14">Belongs to the ATPase B chain family.</text>
</comment>
<evidence type="ECO:0000256" key="2">
    <source>
        <dbReference type="ARBA" id="ARBA00022448"/>
    </source>
</evidence>
<evidence type="ECO:0000256" key="1">
    <source>
        <dbReference type="ARBA" id="ARBA00005513"/>
    </source>
</evidence>
<dbReference type="GO" id="GO:0046961">
    <property type="term" value="F:proton-transporting ATPase activity, rotational mechanism"/>
    <property type="evidence" value="ECO:0007669"/>
    <property type="project" value="TreeGrafter"/>
</dbReference>
<dbReference type="HAMAP" id="MF_01398">
    <property type="entry name" value="ATP_synth_b_bprime"/>
    <property type="match status" value="1"/>
</dbReference>
<keyword evidence="15" id="KW-0175">Coiled coil</keyword>
<evidence type="ECO:0000313" key="17">
    <source>
        <dbReference type="Proteomes" id="UP000315636"/>
    </source>
</evidence>
<comment type="function">
    <text evidence="13">Component of the F(0) channel, it forms part of the peripheral stalk, linking F(1) to F(0).</text>
</comment>
<evidence type="ECO:0000256" key="3">
    <source>
        <dbReference type="ARBA" id="ARBA00022475"/>
    </source>
</evidence>
<dbReference type="RefSeq" id="WP_246064904.1">
    <property type="nucleotide sequence ID" value="NZ_FXTI01000005.1"/>
</dbReference>
<comment type="function">
    <text evidence="11 13">F(1)F(0) ATP synthase produces ATP from ADP in the presence of a proton or sodium gradient. F-type ATPases consist of two structural domains, F(1) containing the extramembraneous catalytic core and F(0) containing the membrane proton channel, linked together by a central stalk and a peripheral stalk. During catalysis, ATP synthesis in the catalytic domain of F(1) is coupled via a rotary mechanism of the central stalk subunits to proton translocation.</text>
</comment>
<sequence>MSIHLGTMLFQVGAVLILMLLLKRYALGPMMKVMNERQEHIEQQLTIADEKRAEAEKMVSEQKEALIQAREEAKELLERAKVQKERESEEILQDARKRADRMIQDAKEEIALEKEKAIKELRNEVGNLSVSLASKLIEKEVKVKDQSKLVESYLNQVGELQ</sequence>
<evidence type="ECO:0000313" key="16">
    <source>
        <dbReference type="EMBL" id="SMO67214.1"/>
    </source>
</evidence>
<evidence type="ECO:0000256" key="13">
    <source>
        <dbReference type="HAMAP-Rule" id="MF_01398"/>
    </source>
</evidence>
<evidence type="ECO:0000256" key="6">
    <source>
        <dbReference type="ARBA" id="ARBA00022781"/>
    </source>
</evidence>
<dbReference type="InterPro" id="IPR050059">
    <property type="entry name" value="ATP_synthase_B_chain"/>
</dbReference>
<dbReference type="CDD" id="cd06503">
    <property type="entry name" value="ATP-synt_Fo_b"/>
    <property type="match status" value="1"/>
</dbReference>
<name>A0A521D6B0_9BACL</name>
<dbReference type="Pfam" id="PF00430">
    <property type="entry name" value="ATP-synt_B"/>
    <property type="match status" value="1"/>
</dbReference>
<dbReference type="InterPro" id="IPR002146">
    <property type="entry name" value="ATP_synth_b/b'su_bac/chlpt"/>
</dbReference>
<evidence type="ECO:0000256" key="9">
    <source>
        <dbReference type="ARBA" id="ARBA00023136"/>
    </source>
</evidence>
<keyword evidence="10 13" id="KW-0066">ATP synthesis</keyword>
<dbReference type="GO" id="GO:0012505">
    <property type="term" value="C:endomembrane system"/>
    <property type="evidence" value="ECO:0007669"/>
    <property type="project" value="UniProtKB-SubCell"/>
</dbReference>
<proteinExistence type="inferred from homology"/>
<keyword evidence="4 13" id="KW-0138">CF(0)</keyword>
<evidence type="ECO:0000256" key="4">
    <source>
        <dbReference type="ARBA" id="ARBA00022547"/>
    </source>
</evidence>
<dbReference type="AlphaFoldDB" id="A0A521D6B0"/>
<dbReference type="GO" id="GO:0046933">
    <property type="term" value="F:proton-transporting ATP synthase activity, rotational mechanism"/>
    <property type="evidence" value="ECO:0007669"/>
    <property type="project" value="UniProtKB-UniRule"/>
</dbReference>
<feature type="coiled-coil region" evidence="15">
    <location>
        <begin position="38"/>
        <end position="124"/>
    </location>
</feature>
<dbReference type="PANTHER" id="PTHR33445:SF1">
    <property type="entry name" value="ATP SYNTHASE SUBUNIT B"/>
    <property type="match status" value="1"/>
</dbReference>
<evidence type="ECO:0000256" key="15">
    <source>
        <dbReference type="SAM" id="Coils"/>
    </source>
</evidence>
<reference evidence="16 17" key="1">
    <citation type="submission" date="2017-05" db="EMBL/GenBank/DDBJ databases">
        <authorList>
            <person name="Varghese N."/>
            <person name="Submissions S."/>
        </authorList>
    </citation>
    <scope>NUCLEOTIDE SEQUENCE [LARGE SCALE GENOMIC DNA]</scope>
    <source>
        <strain evidence="16 17">DSM 45474</strain>
    </source>
</reference>
<dbReference type="GO" id="GO:0005886">
    <property type="term" value="C:plasma membrane"/>
    <property type="evidence" value="ECO:0007669"/>
    <property type="project" value="UniProtKB-SubCell"/>
</dbReference>
<dbReference type="EMBL" id="FXTI01000005">
    <property type="protein sequence ID" value="SMO67214.1"/>
    <property type="molecule type" value="Genomic_DNA"/>
</dbReference>
<keyword evidence="9 13" id="KW-0472">Membrane</keyword>
<evidence type="ECO:0000256" key="7">
    <source>
        <dbReference type="ARBA" id="ARBA00022989"/>
    </source>
</evidence>
<dbReference type="InterPro" id="IPR005864">
    <property type="entry name" value="ATP_synth_F0_bsu_bac"/>
</dbReference>
<evidence type="ECO:0000256" key="12">
    <source>
        <dbReference type="ARBA" id="ARBA00037847"/>
    </source>
</evidence>
<keyword evidence="8 13" id="KW-0406">Ion transport</keyword>
<evidence type="ECO:0000256" key="10">
    <source>
        <dbReference type="ARBA" id="ARBA00023310"/>
    </source>
</evidence>
<organism evidence="16 17">
    <name type="scientific">Melghirimyces algeriensis</name>
    <dbReference type="NCBI Taxonomy" id="910412"/>
    <lineage>
        <taxon>Bacteria</taxon>
        <taxon>Bacillati</taxon>
        <taxon>Bacillota</taxon>
        <taxon>Bacilli</taxon>
        <taxon>Bacillales</taxon>
        <taxon>Thermoactinomycetaceae</taxon>
        <taxon>Melghirimyces</taxon>
    </lineage>
</organism>
<keyword evidence="5 13" id="KW-0812">Transmembrane</keyword>
<keyword evidence="17" id="KW-1185">Reference proteome</keyword>
<dbReference type="PANTHER" id="PTHR33445">
    <property type="entry name" value="ATP SYNTHASE SUBUNIT B', CHLOROPLASTIC"/>
    <property type="match status" value="1"/>
</dbReference>
<evidence type="ECO:0000256" key="11">
    <source>
        <dbReference type="ARBA" id="ARBA00025198"/>
    </source>
</evidence>
<evidence type="ECO:0000256" key="14">
    <source>
        <dbReference type="RuleBase" id="RU003848"/>
    </source>
</evidence>
<dbReference type="InterPro" id="IPR028987">
    <property type="entry name" value="ATP_synth_B-like_membr_sf"/>
</dbReference>
<evidence type="ECO:0000256" key="5">
    <source>
        <dbReference type="ARBA" id="ARBA00022692"/>
    </source>
</evidence>
<dbReference type="SUPFAM" id="SSF81573">
    <property type="entry name" value="F1F0 ATP synthase subunit B, membrane domain"/>
    <property type="match status" value="1"/>
</dbReference>
<gene>
    <name evidence="13" type="primary">atpF</name>
    <name evidence="16" type="ORF">SAMN06264849_105157</name>
</gene>
<comment type="subunit">
    <text evidence="13">F-type ATPases have 2 components, F(1) - the catalytic core - and F(0) - the membrane proton channel. F(1) has five subunits: alpha(3), beta(3), gamma(1), delta(1), epsilon(1). F(0) has three main subunits: a(1), b(2) and c(10-14). The alpha and beta chains form an alternating ring which encloses part of the gamma chain. F(1) is attached to F(0) by a central stalk formed by the gamma and epsilon chains, while a peripheral stalk is formed by the delta and b chains.</text>
</comment>
<keyword evidence="2 13" id="KW-0813">Transport</keyword>
<keyword evidence="6 13" id="KW-0375">Hydrogen ion transport</keyword>
<keyword evidence="7 13" id="KW-1133">Transmembrane helix</keyword>
<dbReference type="Proteomes" id="UP000315636">
    <property type="component" value="Unassembled WGS sequence"/>
</dbReference>
<keyword evidence="3 13" id="KW-1003">Cell membrane</keyword>
<evidence type="ECO:0000256" key="8">
    <source>
        <dbReference type="ARBA" id="ARBA00023065"/>
    </source>
</evidence>
<dbReference type="GO" id="GO:0045259">
    <property type="term" value="C:proton-transporting ATP synthase complex"/>
    <property type="evidence" value="ECO:0007669"/>
    <property type="project" value="UniProtKB-KW"/>
</dbReference>
<feature type="transmembrane region" description="Helical" evidence="13">
    <location>
        <begin position="6"/>
        <end position="22"/>
    </location>
</feature>
<comment type="subcellular location">
    <subcellularLocation>
        <location evidence="13">Cell membrane</location>
        <topology evidence="13">Single-pass membrane protein</topology>
    </subcellularLocation>
    <subcellularLocation>
        <location evidence="12">Endomembrane system</location>
        <topology evidence="12">Single-pass membrane protein</topology>
    </subcellularLocation>
</comment>
<dbReference type="NCBIfam" id="TIGR01144">
    <property type="entry name" value="ATP_synt_b"/>
    <property type="match status" value="1"/>
</dbReference>